<comment type="similarity">
    <text evidence="1">Belongs to the short-chain dehydrogenases/reductases (SDR) family.</text>
</comment>
<dbReference type="Gene3D" id="3.40.50.720">
    <property type="entry name" value="NAD(P)-binding Rossmann-like Domain"/>
    <property type="match status" value="1"/>
</dbReference>
<dbReference type="FunFam" id="3.40.50.720:FF:000084">
    <property type="entry name" value="Short-chain dehydrogenase reductase"/>
    <property type="match status" value="1"/>
</dbReference>
<gene>
    <name evidence="3" type="ORF">BECKLFY1418A_GA0070994_10063</name>
    <name evidence="2" type="ORF">BECKLFY1418B_GA0070995_100343</name>
</gene>
<dbReference type="InterPro" id="IPR050259">
    <property type="entry name" value="SDR"/>
</dbReference>
<protein>
    <submittedName>
        <fullName evidence="3">3-oxoacyl-[acyl-carrier protein] reductase</fullName>
    </submittedName>
</protein>
<dbReference type="PRINTS" id="PR00080">
    <property type="entry name" value="SDRFAMILY"/>
</dbReference>
<dbReference type="Pfam" id="PF13561">
    <property type="entry name" value="adh_short_C2"/>
    <property type="match status" value="1"/>
</dbReference>
<dbReference type="SUPFAM" id="SSF51735">
    <property type="entry name" value="NAD(P)-binding Rossmann-fold domains"/>
    <property type="match status" value="1"/>
</dbReference>
<reference evidence="3" key="1">
    <citation type="submission" date="2019-02" db="EMBL/GenBank/DDBJ databases">
        <authorList>
            <person name="Gruber-Vodicka R. H."/>
            <person name="Seah K. B. B."/>
        </authorList>
    </citation>
    <scope>NUCLEOTIDE SEQUENCE</scope>
    <source>
        <strain evidence="3">BECK_M6</strain>
        <strain evidence="2">BECK_M7</strain>
    </source>
</reference>
<dbReference type="EMBL" id="CAADFF010000003">
    <property type="protein sequence ID" value="VFJ86466.1"/>
    <property type="molecule type" value="Genomic_DNA"/>
</dbReference>
<name>A0A450U9Y3_9GAMM</name>
<dbReference type="GO" id="GO:0032787">
    <property type="term" value="P:monocarboxylic acid metabolic process"/>
    <property type="evidence" value="ECO:0007669"/>
    <property type="project" value="UniProtKB-ARBA"/>
</dbReference>
<dbReference type="InterPro" id="IPR020904">
    <property type="entry name" value="Sc_DH/Rdtase_CS"/>
</dbReference>
<dbReference type="PANTHER" id="PTHR42879:SF2">
    <property type="entry name" value="3-OXOACYL-[ACYL-CARRIER-PROTEIN] REDUCTASE FABG"/>
    <property type="match status" value="1"/>
</dbReference>
<dbReference type="PANTHER" id="PTHR42879">
    <property type="entry name" value="3-OXOACYL-(ACYL-CARRIER-PROTEIN) REDUCTASE"/>
    <property type="match status" value="1"/>
</dbReference>
<accession>A0A450U9Y3</accession>
<evidence type="ECO:0000256" key="1">
    <source>
        <dbReference type="ARBA" id="ARBA00006484"/>
    </source>
</evidence>
<evidence type="ECO:0000313" key="2">
    <source>
        <dbReference type="EMBL" id="VFJ86466.1"/>
    </source>
</evidence>
<dbReference type="CDD" id="cd05233">
    <property type="entry name" value="SDR_c"/>
    <property type="match status" value="1"/>
</dbReference>
<dbReference type="AlphaFoldDB" id="A0A450U9Y3"/>
<dbReference type="PRINTS" id="PR00081">
    <property type="entry name" value="GDHRDH"/>
</dbReference>
<dbReference type="InterPro" id="IPR036291">
    <property type="entry name" value="NAD(P)-bd_dom_sf"/>
</dbReference>
<dbReference type="InterPro" id="IPR002347">
    <property type="entry name" value="SDR_fam"/>
</dbReference>
<sequence length="247" mass="27141">MITLDFRDNIALVTGASHGIGKQIAMDLLNGGARLIVTAVHPWEESAIIDRFGKETCFIPVDFSSLESTREFLEKIGEFEKIDICINNAGISRPGPLEETTMEDWNVIHDVNLKAPFLVMQAVVGAMKRHHYGRIVNIASIWAHITMTERMTYTSTKFGLRGLTISAATELAEDNILVNAVSPGFTLTDMVKKNFSTAKRKALEKAIPLGRLAEPVEISRLVSFLASSINTYITGQSIVIDGGYSIV</sequence>
<dbReference type="PROSITE" id="PS00061">
    <property type="entry name" value="ADH_SHORT"/>
    <property type="match status" value="1"/>
</dbReference>
<organism evidence="3">
    <name type="scientific">Candidatus Kentrum sp. LFY</name>
    <dbReference type="NCBI Taxonomy" id="2126342"/>
    <lineage>
        <taxon>Bacteria</taxon>
        <taxon>Pseudomonadati</taxon>
        <taxon>Pseudomonadota</taxon>
        <taxon>Gammaproteobacteria</taxon>
        <taxon>Candidatus Kentrum</taxon>
    </lineage>
</organism>
<dbReference type="EMBL" id="CAADFH010000006">
    <property type="protein sequence ID" value="VFJ88913.1"/>
    <property type="molecule type" value="Genomic_DNA"/>
</dbReference>
<evidence type="ECO:0000313" key="3">
    <source>
        <dbReference type="EMBL" id="VFJ88913.1"/>
    </source>
</evidence>
<proteinExistence type="inferred from homology"/>